<organism evidence="1 2">
    <name type="scientific">Botrytis tulipae</name>
    <dbReference type="NCBI Taxonomy" id="87230"/>
    <lineage>
        <taxon>Eukaryota</taxon>
        <taxon>Fungi</taxon>
        <taxon>Dikarya</taxon>
        <taxon>Ascomycota</taxon>
        <taxon>Pezizomycotina</taxon>
        <taxon>Leotiomycetes</taxon>
        <taxon>Helotiales</taxon>
        <taxon>Sclerotiniaceae</taxon>
        <taxon>Botrytis</taxon>
    </lineage>
</organism>
<evidence type="ECO:0000313" key="1">
    <source>
        <dbReference type="EMBL" id="TGO17231.1"/>
    </source>
</evidence>
<accession>A0A4Z1F6X9</accession>
<name>A0A4Z1F6X9_9HELO</name>
<dbReference type="OrthoDB" id="10486148at2759"/>
<reference evidence="1 2" key="1">
    <citation type="submission" date="2017-12" db="EMBL/GenBank/DDBJ databases">
        <title>Comparative genomics of Botrytis spp.</title>
        <authorList>
            <person name="Valero-Jimenez C.A."/>
            <person name="Tapia P."/>
            <person name="Veloso J."/>
            <person name="Silva-Moreno E."/>
            <person name="Staats M."/>
            <person name="Valdes J.H."/>
            <person name="Van Kan J.A.L."/>
        </authorList>
    </citation>
    <scope>NUCLEOTIDE SEQUENCE [LARGE SCALE GENOMIC DNA]</scope>
    <source>
        <strain evidence="1 2">Bt9001</strain>
    </source>
</reference>
<sequence length="89" mass="10157">MTVWTNGTKRDPVVLECQHLRAWGRSLEEYQGKTKEVHQVLGGENSSKKPTWLLKPIPTIKRYEKQFSLYEVVLSGDINSSLTPERANG</sequence>
<dbReference type="AlphaFoldDB" id="A0A4Z1F6X9"/>
<comment type="caution">
    <text evidence="1">The sequence shown here is derived from an EMBL/GenBank/DDBJ whole genome shotgun (WGS) entry which is preliminary data.</text>
</comment>
<dbReference type="Proteomes" id="UP000297777">
    <property type="component" value="Unassembled WGS sequence"/>
</dbReference>
<protein>
    <submittedName>
        <fullName evidence="1">Uncharacterized protein</fullName>
    </submittedName>
</protein>
<proteinExistence type="predicted"/>
<keyword evidence="2" id="KW-1185">Reference proteome</keyword>
<dbReference type="EMBL" id="PQXH01000019">
    <property type="protein sequence ID" value="TGO17231.1"/>
    <property type="molecule type" value="Genomic_DNA"/>
</dbReference>
<evidence type="ECO:0000313" key="2">
    <source>
        <dbReference type="Proteomes" id="UP000297777"/>
    </source>
</evidence>
<gene>
    <name evidence="1" type="ORF">BTUL_0019g00210</name>
</gene>